<keyword evidence="2" id="KW-0472">Membrane</keyword>
<gene>
    <name evidence="3" type="ORF">I4I81_02465</name>
</gene>
<feature type="compositionally biased region" description="Acidic residues" evidence="1">
    <location>
        <begin position="78"/>
        <end position="94"/>
    </location>
</feature>
<evidence type="ECO:0000256" key="1">
    <source>
        <dbReference type="SAM" id="MobiDB-lite"/>
    </source>
</evidence>
<reference evidence="3 4" key="1">
    <citation type="submission" date="2020-11" db="EMBL/GenBank/DDBJ databases">
        <title>Pseudonocardia abyssalis sp. nov. and Pseudonocardia oceani sp. nov., description and phylogenomic analysis of two novel actinomycetes isolated from the deep Southern Ocean.</title>
        <authorList>
            <person name="Parra J."/>
        </authorList>
    </citation>
    <scope>NUCLEOTIDE SEQUENCE [LARGE SCALE GENOMIC DNA]</scope>
    <source>
        <strain evidence="3 4">KRD-168</strain>
    </source>
</reference>
<evidence type="ECO:0000313" key="4">
    <source>
        <dbReference type="Proteomes" id="UP000694287"/>
    </source>
</evidence>
<feature type="region of interest" description="Disordered" evidence="1">
    <location>
        <begin position="56"/>
        <end position="114"/>
    </location>
</feature>
<accession>A0ABS6UMI7</accession>
<feature type="transmembrane region" description="Helical" evidence="2">
    <location>
        <begin position="12"/>
        <end position="32"/>
    </location>
</feature>
<dbReference type="Proteomes" id="UP000694287">
    <property type="component" value="Unassembled WGS sequence"/>
</dbReference>
<organism evidence="3 4">
    <name type="scientific">Pseudonocardia abyssalis</name>
    <dbReference type="NCBI Taxonomy" id="2792008"/>
    <lineage>
        <taxon>Bacteria</taxon>
        <taxon>Bacillati</taxon>
        <taxon>Actinomycetota</taxon>
        <taxon>Actinomycetes</taxon>
        <taxon>Pseudonocardiales</taxon>
        <taxon>Pseudonocardiaceae</taxon>
        <taxon>Pseudonocardia</taxon>
    </lineage>
</organism>
<name>A0ABS6UMI7_9PSEU</name>
<evidence type="ECO:0000256" key="2">
    <source>
        <dbReference type="SAM" id="Phobius"/>
    </source>
</evidence>
<keyword evidence="4" id="KW-1185">Reference proteome</keyword>
<sequence>MTWQPENGWPWLAGRWAVAAGAGALLGGAVWLGEPGPDRTLALEPTTVREVELDPREQAELSSLVPDADPPDAPAVDTVDEPDEASDGPDADAGEPDRDAGVAEGGEDRGEDGD</sequence>
<keyword evidence="2" id="KW-1133">Transmembrane helix</keyword>
<evidence type="ECO:0000313" key="3">
    <source>
        <dbReference type="EMBL" id="MBW0133123.1"/>
    </source>
</evidence>
<dbReference type="EMBL" id="JADQDK010000001">
    <property type="protein sequence ID" value="MBW0133123.1"/>
    <property type="molecule type" value="Genomic_DNA"/>
</dbReference>
<protein>
    <submittedName>
        <fullName evidence="3">Uncharacterized protein</fullName>
    </submittedName>
</protein>
<comment type="caution">
    <text evidence="3">The sequence shown here is derived from an EMBL/GenBank/DDBJ whole genome shotgun (WGS) entry which is preliminary data.</text>
</comment>
<dbReference type="RefSeq" id="WP_218606368.1">
    <property type="nucleotide sequence ID" value="NZ_JADQDJ010000602.1"/>
</dbReference>
<proteinExistence type="predicted"/>
<keyword evidence="2" id="KW-0812">Transmembrane</keyword>